<sequence length="464" mass="52075">MKDTPMQELELPPAVIQDETQVETPNSIETPENQTPSSPLPTANKVRPKSTVSSSTEKVLHFLSGHSNTPKPTASRNTNDKRTRHMSLVSEHDASSPSILQSKFLSSLNHQRKQQQRQQQTLSSPSPNTSASTPHPAKKTQPKRNVRLSTVTPPTPTERGTRRKTLSLLVNSMTDNKMSFNRRQSHARPNEDNTRIEMMPSVSEHTMNTLSDKDKHKSTGKKLMDWFKKKPLSTIQKSSNQPIHDPLMHDRVPSNPSHEPKLRIHHGAVDQEALTSRAPAQVLVEVKQTLKSLGLEYKRDGSEFKLKCVRPKRAIEKRKTQIQPSHLHNNGTPFRMLLRRASASQQTDDKPATIYGDPNADPGEEVRFSVELCKIKNLPGLYIVDMRRMRGNVWAYKFIYRTLLDTLKLGGKSEYLKTTTQKKKTPPSTRDSSNRTSIISSSGGNSSSVLLDDPATTTTKEIAV</sequence>
<comment type="catalytic activity">
    <reaction evidence="7">
        <text>L-threonyl-[protein] + ATP = O-phospho-L-threonyl-[protein] + ADP + H(+)</text>
        <dbReference type="Rhea" id="RHEA:46608"/>
        <dbReference type="Rhea" id="RHEA-COMP:11060"/>
        <dbReference type="Rhea" id="RHEA-COMP:11605"/>
        <dbReference type="ChEBI" id="CHEBI:15378"/>
        <dbReference type="ChEBI" id="CHEBI:30013"/>
        <dbReference type="ChEBI" id="CHEBI:30616"/>
        <dbReference type="ChEBI" id="CHEBI:61977"/>
        <dbReference type="ChEBI" id="CHEBI:456216"/>
        <dbReference type="EC" id="2.7.11.1"/>
    </reaction>
</comment>
<dbReference type="GO" id="GO:0005524">
    <property type="term" value="F:ATP binding"/>
    <property type="evidence" value="ECO:0007669"/>
    <property type="project" value="UniProtKB-KW"/>
</dbReference>
<feature type="domain" description="KA1" evidence="10">
    <location>
        <begin position="359"/>
        <end position="409"/>
    </location>
</feature>
<comment type="catalytic activity">
    <reaction evidence="8">
        <text>L-seryl-[protein] + ATP = O-phospho-L-seryl-[protein] + ADP + H(+)</text>
        <dbReference type="Rhea" id="RHEA:17989"/>
        <dbReference type="Rhea" id="RHEA-COMP:9863"/>
        <dbReference type="Rhea" id="RHEA-COMP:11604"/>
        <dbReference type="ChEBI" id="CHEBI:15378"/>
        <dbReference type="ChEBI" id="CHEBI:29999"/>
        <dbReference type="ChEBI" id="CHEBI:30616"/>
        <dbReference type="ChEBI" id="CHEBI:83421"/>
        <dbReference type="ChEBI" id="CHEBI:456216"/>
        <dbReference type="EC" id="2.7.11.1"/>
    </reaction>
</comment>
<keyword evidence="5" id="KW-0418">Kinase</keyword>
<dbReference type="GO" id="GO:0004674">
    <property type="term" value="F:protein serine/threonine kinase activity"/>
    <property type="evidence" value="ECO:0007669"/>
    <property type="project" value="UniProtKB-KW"/>
</dbReference>
<feature type="region of interest" description="Disordered" evidence="9">
    <location>
        <begin position="108"/>
        <end position="165"/>
    </location>
</feature>
<feature type="compositionally biased region" description="Polar residues" evidence="9">
    <location>
        <begin position="455"/>
        <end position="464"/>
    </location>
</feature>
<name>A0A367KPB6_RHIST</name>
<evidence type="ECO:0000256" key="1">
    <source>
        <dbReference type="ARBA" id="ARBA00012513"/>
    </source>
</evidence>
<dbReference type="STRING" id="4846.A0A367KPB6"/>
<keyword evidence="12" id="KW-1185">Reference proteome</keyword>
<feature type="compositionally biased region" description="Low complexity" evidence="9">
    <location>
        <begin position="428"/>
        <end position="448"/>
    </location>
</feature>
<evidence type="ECO:0000256" key="4">
    <source>
        <dbReference type="ARBA" id="ARBA00022741"/>
    </source>
</evidence>
<evidence type="ECO:0000256" key="7">
    <source>
        <dbReference type="ARBA" id="ARBA00047899"/>
    </source>
</evidence>
<evidence type="ECO:0000256" key="3">
    <source>
        <dbReference type="ARBA" id="ARBA00022679"/>
    </source>
</evidence>
<evidence type="ECO:0000256" key="9">
    <source>
        <dbReference type="SAM" id="MobiDB-lite"/>
    </source>
</evidence>
<dbReference type="Gene3D" id="3.30.310.80">
    <property type="entry name" value="Kinase associated domain 1, KA1"/>
    <property type="match status" value="1"/>
</dbReference>
<feature type="compositionally biased region" description="Polar residues" evidence="9">
    <location>
        <begin position="18"/>
        <end position="41"/>
    </location>
</feature>
<evidence type="ECO:0000256" key="2">
    <source>
        <dbReference type="ARBA" id="ARBA00022527"/>
    </source>
</evidence>
<dbReference type="OrthoDB" id="193931at2759"/>
<evidence type="ECO:0000256" key="8">
    <source>
        <dbReference type="ARBA" id="ARBA00048679"/>
    </source>
</evidence>
<keyword evidence="4" id="KW-0547">Nucleotide-binding</keyword>
<evidence type="ECO:0000259" key="10">
    <source>
        <dbReference type="PROSITE" id="PS50032"/>
    </source>
</evidence>
<dbReference type="EMBL" id="PJQM01000809">
    <property type="protein sequence ID" value="RCI04036.1"/>
    <property type="molecule type" value="Genomic_DNA"/>
</dbReference>
<dbReference type="InterPro" id="IPR001772">
    <property type="entry name" value="KA1_dom"/>
</dbReference>
<feature type="region of interest" description="Disordered" evidence="9">
    <location>
        <begin position="418"/>
        <end position="464"/>
    </location>
</feature>
<evidence type="ECO:0000256" key="6">
    <source>
        <dbReference type="ARBA" id="ARBA00022840"/>
    </source>
</evidence>
<dbReference type="EC" id="2.7.11.1" evidence="1"/>
<dbReference type="InterPro" id="IPR028375">
    <property type="entry name" value="KA1/Ssp2_C"/>
</dbReference>
<keyword evidence="3" id="KW-0808">Transferase</keyword>
<accession>A0A367KPB6</accession>
<feature type="compositionally biased region" description="Low complexity" evidence="9">
    <location>
        <begin position="116"/>
        <end position="135"/>
    </location>
</feature>
<keyword evidence="2" id="KW-0723">Serine/threonine-protein kinase</keyword>
<dbReference type="PROSITE" id="PS50032">
    <property type="entry name" value="KA1"/>
    <property type="match status" value="1"/>
</dbReference>
<feature type="compositionally biased region" description="Basic residues" evidence="9">
    <location>
        <begin position="136"/>
        <end position="146"/>
    </location>
</feature>
<evidence type="ECO:0000313" key="12">
    <source>
        <dbReference type="Proteomes" id="UP000253551"/>
    </source>
</evidence>
<evidence type="ECO:0000313" key="11">
    <source>
        <dbReference type="EMBL" id="RCI04036.1"/>
    </source>
</evidence>
<evidence type="ECO:0000256" key="5">
    <source>
        <dbReference type="ARBA" id="ARBA00022777"/>
    </source>
</evidence>
<reference evidence="11 12" key="1">
    <citation type="journal article" date="2018" name="G3 (Bethesda)">
        <title>Phylogenetic and Phylogenomic Definition of Rhizopus Species.</title>
        <authorList>
            <person name="Gryganskyi A.P."/>
            <person name="Golan J."/>
            <person name="Dolatabadi S."/>
            <person name="Mondo S."/>
            <person name="Robb S."/>
            <person name="Idnurm A."/>
            <person name="Muszewska A."/>
            <person name="Steczkiewicz K."/>
            <person name="Masonjones S."/>
            <person name="Liao H.L."/>
            <person name="Gajdeczka M.T."/>
            <person name="Anike F."/>
            <person name="Vuek A."/>
            <person name="Anishchenko I.M."/>
            <person name="Voigt K."/>
            <person name="de Hoog G.S."/>
            <person name="Smith M.E."/>
            <person name="Heitman J."/>
            <person name="Vilgalys R."/>
            <person name="Stajich J.E."/>
        </authorList>
    </citation>
    <scope>NUCLEOTIDE SEQUENCE [LARGE SCALE GENOMIC DNA]</scope>
    <source>
        <strain evidence="11 12">LSU 92-RS-03</strain>
    </source>
</reference>
<proteinExistence type="predicted"/>
<comment type="caution">
    <text evidence="11">The sequence shown here is derived from an EMBL/GenBank/DDBJ whole genome shotgun (WGS) entry which is preliminary data.</text>
</comment>
<gene>
    <name evidence="11" type="ORF">CU098_012687</name>
</gene>
<dbReference type="Pfam" id="PF02149">
    <property type="entry name" value="KA1"/>
    <property type="match status" value="1"/>
</dbReference>
<dbReference type="SUPFAM" id="SSF103243">
    <property type="entry name" value="KA1-like"/>
    <property type="match status" value="1"/>
</dbReference>
<feature type="region of interest" description="Disordered" evidence="9">
    <location>
        <begin position="1"/>
        <end position="81"/>
    </location>
</feature>
<feature type="compositionally biased region" description="Polar residues" evidence="9">
    <location>
        <begin position="65"/>
        <end position="77"/>
    </location>
</feature>
<dbReference type="Proteomes" id="UP000253551">
    <property type="component" value="Unassembled WGS sequence"/>
</dbReference>
<keyword evidence="6" id="KW-0067">ATP-binding</keyword>
<organism evidence="11 12">
    <name type="scientific">Rhizopus stolonifer</name>
    <name type="common">Rhizopus nigricans</name>
    <dbReference type="NCBI Taxonomy" id="4846"/>
    <lineage>
        <taxon>Eukaryota</taxon>
        <taxon>Fungi</taxon>
        <taxon>Fungi incertae sedis</taxon>
        <taxon>Mucoromycota</taxon>
        <taxon>Mucoromycotina</taxon>
        <taxon>Mucoromycetes</taxon>
        <taxon>Mucorales</taxon>
        <taxon>Mucorineae</taxon>
        <taxon>Rhizopodaceae</taxon>
        <taxon>Rhizopus</taxon>
    </lineage>
</organism>
<protein>
    <recommendedName>
        <fullName evidence="1">non-specific serine/threonine protein kinase</fullName>
        <ecNumber evidence="1">2.7.11.1</ecNumber>
    </recommendedName>
</protein>
<dbReference type="AlphaFoldDB" id="A0A367KPB6"/>